<name>A0A6A4HV26_9AGAR</name>
<sequence length="143" mass="16067">MMKKYGHLTLSTSSFSNRCIRIRSDPSRTQSWYPRYTRQLSASRKGARDMDLTRNVNKMALNLTNQVRSISEVTSPSGRTTQLEQVCRGRCTMLDLKETIIVNTMVLQLSTLASEVTHVSLEVGTEGIAVKRLCQRSKANGRG</sequence>
<evidence type="ECO:0000313" key="1">
    <source>
        <dbReference type="EMBL" id="KAE9401763.1"/>
    </source>
</evidence>
<keyword evidence="2" id="KW-1185">Reference proteome</keyword>
<proteinExistence type="predicted"/>
<dbReference type="AlphaFoldDB" id="A0A6A4HV26"/>
<organism evidence="1 2">
    <name type="scientific">Gymnopus androsaceus JB14</name>
    <dbReference type="NCBI Taxonomy" id="1447944"/>
    <lineage>
        <taxon>Eukaryota</taxon>
        <taxon>Fungi</taxon>
        <taxon>Dikarya</taxon>
        <taxon>Basidiomycota</taxon>
        <taxon>Agaricomycotina</taxon>
        <taxon>Agaricomycetes</taxon>
        <taxon>Agaricomycetidae</taxon>
        <taxon>Agaricales</taxon>
        <taxon>Marasmiineae</taxon>
        <taxon>Omphalotaceae</taxon>
        <taxon>Gymnopus</taxon>
    </lineage>
</organism>
<evidence type="ECO:0000313" key="2">
    <source>
        <dbReference type="Proteomes" id="UP000799118"/>
    </source>
</evidence>
<dbReference type="Proteomes" id="UP000799118">
    <property type="component" value="Unassembled WGS sequence"/>
</dbReference>
<reference evidence="1" key="1">
    <citation type="journal article" date="2019" name="Environ. Microbiol.">
        <title>Fungal ecological strategies reflected in gene transcription - a case study of two litter decomposers.</title>
        <authorList>
            <person name="Barbi F."/>
            <person name="Kohler A."/>
            <person name="Barry K."/>
            <person name="Baskaran P."/>
            <person name="Daum C."/>
            <person name="Fauchery L."/>
            <person name="Ihrmark K."/>
            <person name="Kuo A."/>
            <person name="LaButti K."/>
            <person name="Lipzen A."/>
            <person name="Morin E."/>
            <person name="Grigoriev I.V."/>
            <person name="Henrissat B."/>
            <person name="Lindahl B."/>
            <person name="Martin F."/>
        </authorList>
    </citation>
    <scope>NUCLEOTIDE SEQUENCE</scope>
    <source>
        <strain evidence="1">JB14</strain>
    </source>
</reference>
<accession>A0A6A4HV26</accession>
<gene>
    <name evidence="1" type="ORF">BT96DRAFT_1091052</name>
</gene>
<protein>
    <submittedName>
        <fullName evidence="1">Uncharacterized protein</fullName>
    </submittedName>
</protein>
<dbReference type="OrthoDB" id="10266508at2759"/>
<dbReference type="EMBL" id="ML769442">
    <property type="protein sequence ID" value="KAE9401763.1"/>
    <property type="molecule type" value="Genomic_DNA"/>
</dbReference>